<feature type="domain" description="Periplasmic binding protein" evidence="5">
    <location>
        <begin position="63"/>
        <end position="313"/>
    </location>
</feature>
<feature type="chain" id="PRO_5038644556" evidence="4">
    <location>
        <begin position="23"/>
        <end position="341"/>
    </location>
</feature>
<dbReference type="PANTHER" id="PTHR46847:SF1">
    <property type="entry name" value="D-ALLOSE-BINDING PERIPLASMIC PROTEIN-RELATED"/>
    <property type="match status" value="1"/>
</dbReference>
<name>A0A4R5AGL5_9ACTN</name>
<comment type="similarity">
    <text evidence="2">Belongs to the bacterial solute-binding protein 2 family.</text>
</comment>
<dbReference type="GO" id="GO:0030313">
    <property type="term" value="C:cell envelope"/>
    <property type="evidence" value="ECO:0007669"/>
    <property type="project" value="UniProtKB-SubCell"/>
</dbReference>
<dbReference type="AlphaFoldDB" id="A0A4R5AGL5"/>
<accession>A0A4R5AGL5</accession>
<gene>
    <name evidence="6" type="ORF">E1298_35505</name>
</gene>
<proteinExistence type="inferred from homology"/>
<comment type="subcellular location">
    <subcellularLocation>
        <location evidence="1">Cell envelope</location>
    </subcellularLocation>
</comment>
<evidence type="ECO:0000313" key="7">
    <source>
        <dbReference type="Proteomes" id="UP000294513"/>
    </source>
</evidence>
<dbReference type="OrthoDB" id="9813037at2"/>
<dbReference type="Gene3D" id="3.40.50.2300">
    <property type="match status" value="2"/>
</dbReference>
<organism evidence="6 7">
    <name type="scientific">Actinomadura rubrisoli</name>
    <dbReference type="NCBI Taxonomy" id="2530368"/>
    <lineage>
        <taxon>Bacteria</taxon>
        <taxon>Bacillati</taxon>
        <taxon>Actinomycetota</taxon>
        <taxon>Actinomycetes</taxon>
        <taxon>Streptosporangiales</taxon>
        <taxon>Thermomonosporaceae</taxon>
        <taxon>Actinomadura</taxon>
    </lineage>
</organism>
<evidence type="ECO:0000256" key="1">
    <source>
        <dbReference type="ARBA" id="ARBA00004196"/>
    </source>
</evidence>
<sequence>MMRRTVTAAAAAVAAGALLVSAAGCDAQARREIAAEKKATEQGPPPPKTIAQACKVQGRAPKIGIVPINLQALFFNQINTGAKAVAGKAGAHVQVVNGEDDSTKQANAIDTLVAGHYDAIIVDAVDTEGIKPAVRRAKAAGIPVVAVDATVDDPAVSTQVGTANAEGGKLIAGALLKISGGTGEIGVVGALNSTIQNERQKGFTDGVTAGGMKIKNVVDGRNIQENAQTAAENLLTGAPDLPYAYATGEPAMIGLAAAVVSQQRTKKLKVVGWDLSTQAVDGLKAGWIAGVVQQNTFEFGYAAMNAAIDLACKRAAPRNVPVPTQIVTPANVRDYLYYLEK</sequence>
<reference evidence="6 7" key="1">
    <citation type="submission" date="2019-03" db="EMBL/GenBank/DDBJ databases">
        <title>Draft genome sequences of novel Actinobacteria.</title>
        <authorList>
            <person name="Sahin N."/>
            <person name="Ay H."/>
            <person name="Saygin H."/>
        </authorList>
    </citation>
    <scope>NUCLEOTIDE SEQUENCE [LARGE SCALE GENOMIC DNA]</scope>
    <source>
        <strain evidence="6 7">H3C3</strain>
    </source>
</reference>
<feature type="signal peptide" evidence="4">
    <location>
        <begin position="1"/>
        <end position="22"/>
    </location>
</feature>
<dbReference type="PANTHER" id="PTHR46847">
    <property type="entry name" value="D-ALLOSE-BINDING PERIPLASMIC PROTEIN-RELATED"/>
    <property type="match status" value="1"/>
</dbReference>
<evidence type="ECO:0000256" key="4">
    <source>
        <dbReference type="SAM" id="SignalP"/>
    </source>
</evidence>
<dbReference type="GO" id="GO:0030246">
    <property type="term" value="F:carbohydrate binding"/>
    <property type="evidence" value="ECO:0007669"/>
    <property type="project" value="UniProtKB-ARBA"/>
</dbReference>
<dbReference type="EMBL" id="SMKU01000284">
    <property type="protein sequence ID" value="TDD71788.1"/>
    <property type="molecule type" value="Genomic_DNA"/>
</dbReference>
<evidence type="ECO:0000256" key="3">
    <source>
        <dbReference type="ARBA" id="ARBA00022729"/>
    </source>
</evidence>
<evidence type="ECO:0000313" key="6">
    <source>
        <dbReference type="EMBL" id="TDD71788.1"/>
    </source>
</evidence>
<dbReference type="PROSITE" id="PS51257">
    <property type="entry name" value="PROKAR_LIPOPROTEIN"/>
    <property type="match status" value="1"/>
</dbReference>
<keyword evidence="3 4" id="KW-0732">Signal</keyword>
<evidence type="ECO:0000256" key="2">
    <source>
        <dbReference type="ARBA" id="ARBA00007639"/>
    </source>
</evidence>
<evidence type="ECO:0000259" key="5">
    <source>
        <dbReference type="Pfam" id="PF13407"/>
    </source>
</evidence>
<comment type="caution">
    <text evidence="6">The sequence shown here is derived from an EMBL/GenBank/DDBJ whole genome shotgun (WGS) entry which is preliminary data.</text>
</comment>
<keyword evidence="7" id="KW-1185">Reference proteome</keyword>
<dbReference type="Proteomes" id="UP000294513">
    <property type="component" value="Unassembled WGS sequence"/>
</dbReference>
<protein>
    <submittedName>
        <fullName evidence="6">Sugar ABC transporter substrate-binding protein</fullName>
    </submittedName>
</protein>
<dbReference type="InterPro" id="IPR028082">
    <property type="entry name" value="Peripla_BP_I"/>
</dbReference>
<dbReference type="SUPFAM" id="SSF53822">
    <property type="entry name" value="Periplasmic binding protein-like I"/>
    <property type="match status" value="1"/>
</dbReference>
<dbReference type="InterPro" id="IPR025997">
    <property type="entry name" value="SBP_2_dom"/>
</dbReference>
<dbReference type="RefSeq" id="WP_131901206.1">
    <property type="nucleotide sequence ID" value="NZ_SMKU01000284.1"/>
</dbReference>
<dbReference type="Pfam" id="PF13407">
    <property type="entry name" value="Peripla_BP_4"/>
    <property type="match status" value="1"/>
</dbReference>